<evidence type="ECO:0000259" key="3">
    <source>
        <dbReference type="PROSITE" id="PS50879"/>
    </source>
</evidence>
<dbReference type="Proteomes" id="UP000076420">
    <property type="component" value="Unassembled WGS sequence"/>
</dbReference>
<dbReference type="PROSITE" id="PS50879">
    <property type="entry name" value="RNASE_H_1"/>
    <property type="match status" value="1"/>
</dbReference>
<dbReference type="InterPro" id="IPR012337">
    <property type="entry name" value="RNaseH-like_sf"/>
</dbReference>
<evidence type="ECO:0000256" key="1">
    <source>
        <dbReference type="SAM" id="MobiDB-lite"/>
    </source>
</evidence>
<evidence type="ECO:0000259" key="2">
    <source>
        <dbReference type="PROSITE" id="PS50878"/>
    </source>
</evidence>
<dbReference type="KEGG" id="bgt:106070958"/>
<reference evidence="4" key="1">
    <citation type="submission" date="2020-05" db="UniProtKB">
        <authorList>
            <consortium name="EnsemblMetazoa"/>
        </authorList>
    </citation>
    <scope>IDENTIFICATION</scope>
    <source>
        <strain evidence="4">BB02</strain>
    </source>
</reference>
<dbReference type="InterPro" id="IPR000477">
    <property type="entry name" value="RT_dom"/>
</dbReference>
<protein>
    <recommendedName>
        <fullName evidence="6">Reverse transcriptase domain-containing protein</fullName>
    </recommendedName>
</protein>
<dbReference type="GO" id="GO:0004523">
    <property type="term" value="F:RNA-DNA hybrid ribonuclease activity"/>
    <property type="evidence" value="ECO:0007669"/>
    <property type="project" value="InterPro"/>
</dbReference>
<proteinExistence type="predicted"/>
<dbReference type="VEuPathDB" id="VectorBase:BGLAX_028361"/>
<dbReference type="GO" id="GO:0003676">
    <property type="term" value="F:nucleic acid binding"/>
    <property type="evidence" value="ECO:0007669"/>
    <property type="project" value="InterPro"/>
</dbReference>
<dbReference type="SUPFAM" id="SSF53098">
    <property type="entry name" value="Ribonuclease H-like"/>
    <property type="match status" value="1"/>
</dbReference>
<name>A0A2C9LF32_BIOGL</name>
<dbReference type="PROSITE" id="PS50878">
    <property type="entry name" value="RT_POL"/>
    <property type="match status" value="1"/>
</dbReference>
<feature type="region of interest" description="Disordered" evidence="1">
    <location>
        <begin position="224"/>
        <end position="256"/>
    </location>
</feature>
<evidence type="ECO:0008006" key="6">
    <source>
        <dbReference type="Google" id="ProtNLM"/>
    </source>
</evidence>
<dbReference type="EnsemblMetazoa" id="BGLB030251-RA">
    <property type="protein sequence ID" value="BGLB030251-PA"/>
    <property type="gene ID" value="BGLB030251"/>
</dbReference>
<dbReference type="InterPro" id="IPR036397">
    <property type="entry name" value="RNaseH_sf"/>
</dbReference>
<accession>A0A2C9LF32</accession>
<dbReference type="VEuPathDB" id="VectorBase:BGLB030251"/>
<sequence length="286" mass="31416">MVTDSQSCLQAMAGLGGKSKLVEEALGAANNIRLLIGAVIVMQWVPSHCGVRGNAVADALAREGALVVPTFEAPSTFQQATTAIRECTEVVDSGVEHQTRLMIMKAYDRVWKQGLYLKLRAMGVRGRTYNWIKQFLTERKTRTQFQYSLSGENTPIRGLPQGSALSCILFIAYLNDLPSSLRCHKLLYADDIVLWSTGKKADQLQAALQADLQTISSYCSKWQIQPRGPRAHRREPDRPGHDIHAGGGKPALKPASQDIGTVKAPHESLADHPFYYLADSGLSGIW</sequence>
<dbReference type="InterPro" id="IPR002156">
    <property type="entry name" value="RNaseH_domain"/>
</dbReference>
<dbReference type="AlphaFoldDB" id="A0A2C9LF32"/>
<evidence type="ECO:0000313" key="5">
    <source>
        <dbReference type="Proteomes" id="UP000076420"/>
    </source>
</evidence>
<dbReference type="Pfam" id="PF00078">
    <property type="entry name" value="RVT_1"/>
    <property type="match status" value="1"/>
</dbReference>
<feature type="domain" description="Reverse transcriptase" evidence="2">
    <location>
        <begin position="1"/>
        <end position="263"/>
    </location>
</feature>
<dbReference type="STRING" id="6526.A0A2C9LF32"/>
<dbReference type="Gene3D" id="3.30.420.10">
    <property type="entry name" value="Ribonuclease H-like superfamily/Ribonuclease H"/>
    <property type="match status" value="1"/>
</dbReference>
<feature type="domain" description="RNase H type-1" evidence="3">
    <location>
        <begin position="1"/>
        <end position="66"/>
    </location>
</feature>
<evidence type="ECO:0000313" key="4">
    <source>
        <dbReference type="EnsemblMetazoa" id="BGLB030251-PA"/>
    </source>
</evidence>
<gene>
    <name evidence="4" type="primary">106070958</name>
</gene>
<dbReference type="VEuPathDB" id="VectorBase:BGLAX_046985"/>
<feature type="compositionally biased region" description="Basic and acidic residues" evidence="1">
    <location>
        <begin position="234"/>
        <end position="244"/>
    </location>
</feature>
<dbReference type="PANTHER" id="PTHR33332">
    <property type="entry name" value="REVERSE TRANSCRIPTASE DOMAIN-CONTAINING PROTEIN"/>
    <property type="match status" value="1"/>
</dbReference>
<organism evidence="4 5">
    <name type="scientific">Biomphalaria glabrata</name>
    <name type="common">Bloodfluke planorb</name>
    <name type="synonym">Freshwater snail</name>
    <dbReference type="NCBI Taxonomy" id="6526"/>
    <lineage>
        <taxon>Eukaryota</taxon>
        <taxon>Metazoa</taxon>
        <taxon>Spiralia</taxon>
        <taxon>Lophotrochozoa</taxon>
        <taxon>Mollusca</taxon>
        <taxon>Gastropoda</taxon>
        <taxon>Heterobranchia</taxon>
        <taxon>Euthyneura</taxon>
        <taxon>Panpulmonata</taxon>
        <taxon>Hygrophila</taxon>
        <taxon>Lymnaeoidea</taxon>
        <taxon>Planorbidae</taxon>
        <taxon>Biomphalaria</taxon>
    </lineage>
</organism>